<feature type="signal peptide" evidence="1">
    <location>
        <begin position="1"/>
        <end position="30"/>
    </location>
</feature>
<dbReference type="Proteomes" id="UP000177187">
    <property type="component" value="Unassembled WGS sequence"/>
</dbReference>
<evidence type="ECO:0000313" key="2">
    <source>
        <dbReference type="EMBL" id="OGD75565.1"/>
    </source>
</evidence>
<comment type="caution">
    <text evidence="2">The sequence shown here is derived from an EMBL/GenBank/DDBJ whole genome shotgun (WGS) entry which is preliminary data.</text>
</comment>
<proteinExistence type="predicted"/>
<keyword evidence="1" id="KW-0732">Signal</keyword>
<dbReference type="STRING" id="1817816.A2Y64_05450"/>
<protein>
    <recommendedName>
        <fullName evidence="4">Flagellar assembly protein T C-terminal domain-containing protein</fullName>
    </recommendedName>
</protein>
<accession>A0A1F5F7F5</accession>
<dbReference type="PROSITE" id="PS51257">
    <property type="entry name" value="PROKAR_LIPOPROTEIN"/>
    <property type="match status" value="1"/>
</dbReference>
<dbReference type="AlphaFoldDB" id="A0A1F5F7F5"/>
<sequence length="292" mass="31503">MRRGAPTRRFYGTFALLGLAGCLFTQTATAPKIDRLLVVDLRPGLEVTEEQARGLEEMLAQRLGELPGIVPWTRRDLVVELGGTVALGTEYREPGSLARPVLTIPAGLRELGVQIYLIGEVHTFGLSESFGEVGFRRDEAEVSLAVRLYLAPTGEFIAEAQTERLLAQSNTNRWRPGMVIGPNEEFLDTLEGRASQGAVDELAEDLAPDFEKTPWSGRVTEVEGDKVILPVGFEENAAPGDIFIIYGPSTVLGERGSRIGSVRIQSVGPGESLAEPISGGGFQSGQLAVQEL</sequence>
<dbReference type="EMBL" id="MFAF01000069">
    <property type="protein sequence ID" value="OGD75565.1"/>
    <property type="molecule type" value="Genomic_DNA"/>
</dbReference>
<name>A0A1F5F7F5_9BACT</name>
<evidence type="ECO:0008006" key="4">
    <source>
        <dbReference type="Google" id="ProtNLM"/>
    </source>
</evidence>
<feature type="chain" id="PRO_5009518528" description="Flagellar assembly protein T C-terminal domain-containing protein" evidence="1">
    <location>
        <begin position="31"/>
        <end position="292"/>
    </location>
</feature>
<evidence type="ECO:0000256" key="1">
    <source>
        <dbReference type="SAM" id="SignalP"/>
    </source>
</evidence>
<organism evidence="2 3">
    <name type="scientific">Candidatus Coatesbacteria bacterium RBG_13_66_14</name>
    <dbReference type="NCBI Taxonomy" id="1817816"/>
    <lineage>
        <taxon>Bacteria</taxon>
        <taxon>Candidatus Coatesiibacteriota</taxon>
    </lineage>
</organism>
<gene>
    <name evidence="2" type="ORF">A2Y64_05450</name>
</gene>
<reference evidence="2 3" key="1">
    <citation type="journal article" date="2016" name="Nat. Commun.">
        <title>Thousands of microbial genomes shed light on interconnected biogeochemical processes in an aquifer system.</title>
        <authorList>
            <person name="Anantharaman K."/>
            <person name="Brown C.T."/>
            <person name="Hug L.A."/>
            <person name="Sharon I."/>
            <person name="Castelle C.J."/>
            <person name="Probst A.J."/>
            <person name="Thomas B.C."/>
            <person name="Singh A."/>
            <person name="Wilkins M.J."/>
            <person name="Karaoz U."/>
            <person name="Brodie E.L."/>
            <person name="Williams K.H."/>
            <person name="Hubbard S.S."/>
            <person name="Banfield J.F."/>
        </authorList>
    </citation>
    <scope>NUCLEOTIDE SEQUENCE [LARGE SCALE GENOMIC DNA]</scope>
</reference>
<evidence type="ECO:0000313" key="3">
    <source>
        <dbReference type="Proteomes" id="UP000177187"/>
    </source>
</evidence>